<sequence length="69" mass="7429">MPSRPISTKAASDGLPIHPTHDPGPRATDDRMRGEGLLSALDAWRRYGFVDHIVASSVCGTRLDRADTG</sequence>
<keyword evidence="3" id="KW-1185">Reference proteome</keyword>
<feature type="compositionally biased region" description="Basic and acidic residues" evidence="1">
    <location>
        <begin position="19"/>
        <end position="33"/>
    </location>
</feature>
<dbReference type="EMBL" id="AP022593">
    <property type="protein sequence ID" value="BBY48022.1"/>
    <property type="molecule type" value="Genomic_DNA"/>
</dbReference>
<evidence type="ECO:0000313" key="2">
    <source>
        <dbReference type="EMBL" id="BBY48022.1"/>
    </source>
</evidence>
<proteinExistence type="predicted"/>
<dbReference type="Proteomes" id="UP000467428">
    <property type="component" value="Chromosome"/>
</dbReference>
<gene>
    <name evidence="2" type="ORF">MARA_14900</name>
</gene>
<dbReference type="KEGG" id="marz:MARA_14900"/>
<accession>A0A7I7RTT1</accession>
<feature type="compositionally biased region" description="Polar residues" evidence="1">
    <location>
        <begin position="1"/>
        <end position="10"/>
    </location>
</feature>
<evidence type="ECO:0000256" key="1">
    <source>
        <dbReference type="SAM" id="MobiDB-lite"/>
    </source>
</evidence>
<evidence type="ECO:0000313" key="3">
    <source>
        <dbReference type="Proteomes" id="UP000467428"/>
    </source>
</evidence>
<name>A0A7I7RTT1_9MYCO</name>
<reference evidence="2 3" key="1">
    <citation type="journal article" date="2019" name="Emerg. Microbes Infect.">
        <title>Comprehensive subspecies identification of 175 nontuberculous mycobacteria species based on 7547 genomic profiles.</title>
        <authorList>
            <person name="Matsumoto Y."/>
            <person name="Kinjo T."/>
            <person name="Motooka D."/>
            <person name="Nabeya D."/>
            <person name="Jung N."/>
            <person name="Uechi K."/>
            <person name="Horii T."/>
            <person name="Iida T."/>
            <person name="Fujita J."/>
            <person name="Nakamura S."/>
        </authorList>
    </citation>
    <scope>NUCLEOTIDE SEQUENCE [LARGE SCALE GENOMIC DNA]</scope>
    <source>
        <strain evidence="2 3">JCM 18538</strain>
    </source>
</reference>
<feature type="region of interest" description="Disordered" evidence="1">
    <location>
        <begin position="1"/>
        <end position="33"/>
    </location>
</feature>
<geneLocation type="plasmid" evidence="3">
    <name>pjcm18538 dna</name>
</geneLocation>
<protein>
    <submittedName>
        <fullName evidence="2">Uncharacterized protein</fullName>
    </submittedName>
</protein>
<dbReference type="AlphaFoldDB" id="A0A7I7RTT1"/>
<organism evidence="2 3">
    <name type="scientific">Mycolicibacterium arabiense</name>
    <dbReference type="NCBI Taxonomy" id="1286181"/>
    <lineage>
        <taxon>Bacteria</taxon>
        <taxon>Bacillati</taxon>
        <taxon>Actinomycetota</taxon>
        <taxon>Actinomycetes</taxon>
        <taxon>Mycobacteriales</taxon>
        <taxon>Mycobacteriaceae</taxon>
        <taxon>Mycolicibacterium</taxon>
    </lineage>
</organism>